<gene>
    <name evidence="5" type="primary">rhaS_7</name>
    <name evidence="5" type="ORF">SPTER_48900</name>
</gene>
<dbReference type="SUPFAM" id="SSF46689">
    <property type="entry name" value="Homeodomain-like"/>
    <property type="match status" value="2"/>
</dbReference>
<dbReference type="GO" id="GO:0043565">
    <property type="term" value="F:sequence-specific DNA binding"/>
    <property type="evidence" value="ECO:0007669"/>
    <property type="project" value="InterPro"/>
</dbReference>
<dbReference type="InterPro" id="IPR009057">
    <property type="entry name" value="Homeodomain-like_sf"/>
</dbReference>
<dbReference type="OrthoDB" id="9807321at2"/>
<reference evidence="5 6" key="1">
    <citation type="submission" date="2019-02" db="EMBL/GenBank/DDBJ databases">
        <title>Closed genome of Sporomusa termitida DSM 4440.</title>
        <authorList>
            <person name="Poehlein A."/>
            <person name="Daniel R."/>
        </authorList>
    </citation>
    <scope>NUCLEOTIDE SEQUENCE [LARGE SCALE GENOMIC DNA]</scope>
    <source>
        <strain evidence="5 6">DSM 4440</strain>
        <plasmid evidence="6">pspter</plasmid>
    </source>
</reference>
<keyword evidence="5" id="KW-0614">Plasmid</keyword>
<evidence type="ECO:0000256" key="2">
    <source>
        <dbReference type="ARBA" id="ARBA00023125"/>
    </source>
</evidence>
<keyword evidence="2" id="KW-0238">DNA-binding</keyword>
<keyword evidence="3" id="KW-0804">Transcription</keyword>
<dbReference type="PROSITE" id="PS00041">
    <property type="entry name" value="HTH_ARAC_FAMILY_1"/>
    <property type="match status" value="1"/>
</dbReference>
<evidence type="ECO:0000256" key="1">
    <source>
        <dbReference type="ARBA" id="ARBA00023015"/>
    </source>
</evidence>
<dbReference type="Proteomes" id="UP000320776">
    <property type="component" value="Plasmid pSPTER"/>
</dbReference>
<sequence>MKVDINDLSGYFAKINFSVVDIRRAVIEPGRKRFGTVTSPFSGMIFPLRGRSRMFLDGVPYDMEPGKVFHGGPNMPLDKEVLGQSKWDFMVIHYQVHGNTQGTFPYALSHYELSPGYNSGINDTLHQMYHIYATPGNLSALKIKSLFFIILDELLTCADCRLHNGSRELVAEAAEYMKNHYMEPLTVPELARQYGLSSKQFAYLFQKHTGMSPNKFLIEYRMRRAKELLCTTACSVAEIAEYVGYSDPYYFSLLFKKRTGLSPSTLQVFRKNKKLITN</sequence>
<dbReference type="Pfam" id="PF12833">
    <property type="entry name" value="HTH_18"/>
    <property type="match status" value="1"/>
</dbReference>
<evidence type="ECO:0000259" key="4">
    <source>
        <dbReference type="PROSITE" id="PS01124"/>
    </source>
</evidence>
<dbReference type="SUPFAM" id="SSF51215">
    <property type="entry name" value="Regulatory protein AraC"/>
    <property type="match status" value="1"/>
</dbReference>
<geneLocation type="plasmid" evidence="6">
    <name>pspter</name>
</geneLocation>
<dbReference type="PRINTS" id="PR00032">
    <property type="entry name" value="HTHARAC"/>
</dbReference>
<dbReference type="PANTHER" id="PTHR43280">
    <property type="entry name" value="ARAC-FAMILY TRANSCRIPTIONAL REGULATOR"/>
    <property type="match status" value="1"/>
</dbReference>
<name>A0A517E1B9_9FIRM</name>
<evidence type="ECO:0000256" key="3">
    <source>
        <dbReference type="ARBA" id="ARBA00023163"/>
    </source>
</evidence>
<dbReference type="Gene3D" id="1.10.10.60">
    <property type="entry name" value="Homeodomain-like"/>
    <property type="match status" value="2"/>
</dbReference>
<keyword evidence="1" id="KW-0805">Transcription regulation</keyword>
<dbReference type="GO" id="GO:0003700">
    <property type="term" value="F:DNA-binding transcription factor activity"/>
    <property type="evidence" value="ECO:0007669"/>
    <property type="project" value="InterPro"/>
</dbReference>
<dbReference type="EMBL" id="CP036260">
    <property type="protein sequence ID" value="QDR83399.1"/>
    <property type="molecule type" value="Genomic_DNA"/>
</dbReference>
<organism evidence="5 6">
    <name type="scientific">Sporomusa termitida</name>
    <dbReference type="NCBI Taxonomy" id="2377"/>
    <lineage>
        <taxon>Bacteria</taxon>
        <taxon>Bacillati</taxon>
        <taxon>Bacillota</taxon>
        <taxon>Negativicutes</taxon>
        <taxon>Selenomonadales</taxon>
        <taxon>Sporomusaceae</taxon>
        <taxon>Sporomusa</taxon>
    </lineage>
</organism>
<protein>
    <submittedName>
        <fullName evidence="5">HTH-type transcriptional activator RhaS</fullName>
    </submittedName>
</protein>
<proteinExistence type="predicted"/>
<dbReference type="SMART" id="SM00342">
    <property type="entry name" value="HTH_ARAC"/>
    <property type="match status" value="1"/>
</dbReference>
<dbReference type="KEGG" id="sted:SPTER_48900"/>
<accession>A0A517E1B9</accession>
<keyword evidence="6" id="KW-1185">Reference proteome</keyword>
<dbReference type="PANTHER" id="PTHR43280:SF29">
    <property type="entry name" value="ARAC-FAMILY TRANSCRIPTIONAL REGULATOR"/>
    <property type="match status" value="1"/>
</dbReference>
<evidence type="ECO:0000313" key="5">
    <source>
        <dbReference type="EMBL" id="QDR83399.1"/>
    </source>
</evidence>
<evidence type="ECO:0000313" key="6">
    <source>
        <dbReference type="Proteomes" id="UP000320776"/>
    </source>
</evidence>
<dbReference type="InterPro" id="IPR020449">
    <property type="entry name" value="Tscrpt_reg_AraC-type_HTH"/>
</dbReference>
<feature type="domain" description="HTH araC/xylS-type" evidence="4">
    <location>
        <begin position="171"/>
        <end position="269"/>
    </location>
</feature>
<dbReference type="AlphaFoldDB" id="A0A517E1B9"/>
<dbReference type="RefSeq" id="WP_144353087.1">
    <property type="nucleotide sequence ID" value="NZ_CP036260.1"/>
</dbReference>
<dbReference type="InterPro" id="IPR037923">
    <property type="entry name" value="HTH-like"/>
</dbReference>
<dbReference type="InterPro" id="IPR018060">
    <property type="entry name" value="HTH_AraC"/>
</dbReference>
<dbReference type="PROSITE" id="PS01124">
    <property type="entry name" value="HTH_ARAC_FAMILY_2"/>
    <property type="match status" value="1"/>
</dbReference>
<dbReference type="InterPro" id="IPR018062">
    <property type="entry name" value="HTH_AraC-typ_CS"/>
</dbReference>